<protein>
    <submittedName>
        <fullName evidence="1">Uncharacterized protein</fullName>
    </submittedName>
</protein>
<dbReference type="EMBL" id="QGKX02001521">
    <property type="protein sequence ID" value="KAF3507407.1"/>
    <property type="molecule type" value="Genomic_DNA"/>
</dbReference>
<reference evidence="2" key="2">
    <citation type="submission" date="2019-12" db="EMBL/GenBank/DDBJ databases">
        <title>Genome sequencing and annotation of Brassica cretica.</title>
        <authorList>
            <person name="Studholme D.J."/>
            <person name="Sarris P."/>
        </authorList>
    </citation>
    <scope>NUCLEOTIDE SEQUENCE</scope>
    <source>
        <strain evidence="2">PFS-109/04</strain>
        <tissue evidence="2">Leaf</tissue>
    </source>
</reference>
<evidence type="ECO:0000313" key="2">
    <source>
        <dbReference type="EMBL" id="KAF3507407.1"/>
    </source>
</evidence>
<organism evidence="1 3">
    <name type="scientific">Brassica cretica</name>
    <name type="common">Mustard</name>
    <dbReference type="NCBI Taxonomy" id="69181"/>
    <lineage>
        <taxon>Eukaryota</taxon>
        <taxon>Viridiplantae</taxon>
        <taxon>Streptophyta</taxon>
        <taxon>Embryophyta</taxon>
        <taxon>Tracheophyta</taxon>
        <taxon>Spermatophyta</taxon>
        <taxon>Magnoliopsida</taxon>
        <taxon>eudicotyledons</taxon>
        <taxon>Gunneridae</taxon>
        <taxon>Pentapetalae</taxon>
        <taxon>rosids</taxon>
        <taxon>malvids</taxon>
        <taxon>Brassicales</taxon>
        <taxon>Brassicaceae</taxon>
        <taxon>Brassiceae</taxon>
        <taxon>Brassica</taxon>
    </lineage>
</organism>
<evidence type="ECO:0000313" key="3">
    <source>
        <dbReference type="Proteomes" id="UP000712281"/>
    </source>
</evidence>
<reference evidence="1" key="1">
    <citation type="submission" date="2019-12" db="EMBL/GenBank/DDBJ databases">
        <title>Genome sequencing and annotation of Brassica cretica.</title>
        <authorList>
            <person name="Studholme D.J."/>
            <person name="Sarris P.F."/>
        </authorList>
    </citation>
    <scope>NUCLEOTIDE SEQUENCE</scope>
    <source>
        <strain evidence="1">PFS-001/15</strain>
        <tissue evidence="1">Leaf</tissue>
    </source>
</reference>
<sequence length="65" mass="7065">MGLQTPKPNTKSSENLEKRSEAADAFMHVSSLLHYLSNASYTPNKDVIVETAEQANILTGEGEEA</sequence>
<evidence type="ECO:0000313" key="1">
    <source>
        <dbReference type="EMBL" id="KAF2578768.1"/>
    </source>
</evidence>
<comment type="caution">
    <text evidence="1">The sequence shown here is derived from an EMBL/GenBank/DDBJ whole genome shotgun (WGS) entry which is preliminary data.</text>
</comment>
<dbReference type="Proteomes" id="UP000712600">
    <property type="component" value="Unassembled WGS sequence"/>
</dbReference>
<dbReference type="Proteomes" id="UP000712281">
    <property type="component" value="Unassembled WGS sequence"/>
</dbReference>
<dbReference type="AlphaFoldDB" id="A0A8S9J9H5"/>
<dbReference type="EMBL" id="QGKW02001660">
    <property type="protein sequence ID" value="KAF2578768.1"/>
    <property type="molecule type" value="Genomic_DNA"/>
</dbReference>
<gene>
    <name evidence="1" type="ORF">F2Q68_00005733</name>
    <name evidence="2" type="ORF">F2Q69_00008240</name>
</gene>
<proteinExistence type="predicted"/>
<accession>A0A8S9J9H5</accession>
<name>A0A8S9J9H5_BRACR</name>